<comment type="caution">
    <text evidence="8">The sequence shown here is derived from an EMBL/GenBank/DDBJ whole genome shotgun (WGS) entry which is preliminary data.</text>
</comment>
<evidence type="ECO:0000313" key="9">
    <source>
        <dbReference type="Proteomes" id="UP001458880"/>
    </source>
</evidence>
<keyword evidence="4 6" id="KW-0472">Membrane</keyword>
<gene>
    <name evidence="8" type="ORF">QE152_g15946</name>
</gene>
<dbReference type="EMBL" id="JASPKY010000160">
    <property type="protein sequence ID" value="KAK9729473.1"/>
    <property type="molecule type" value="Genomic_DNA"/>
</dbReference>
<dbReference type="GO" id="GO:0140359">
    <property type="term" value="F:ABC-type transporter activity"/>
    <property type="evidence" value="ECO:0007669"/>
    <property type="project" value="InterPro"/>
</dbReference>
<organism evidence="8 9">
    <name type="scientific">Popillia japonica</name>
    <name type="common">Japanese beetle</name>
    <dbReference type="NCBI Taxonomy" id="7064"/>
    <lineage>
        <taxon>Eukaryota</taxon>
        <taxon>Metazoa</taxon>
        <taxon>Ecdysozoa</taxon>
        <taxon>Arthropoda</taxon>
        <taxon>Hexapoda</taxon>
        <taxon>Insecta</taxon>
        <taxon>Pterygota</taxon>
        <taxon>Neoptera</taxon>
        <taxon>Endopterygota</taxon>
        <taxon>Coleoptera</taxon>
        <taxon>Polyphaga</taxon>
        <taxon>Scarabaeiformia</taxon>
        <taxon>Scarabaeidae</taxon>
        <taxon>Rutelinae</taxon>
        <taxon>Popillia</taxon>
    </lineage>
</organism>
<keyword evidence="2 6" id="KW-0812">Transmembrane</keyword>
<keyword evidence="3 6" id="KW-1133">Transmembrane helix</keyword>
<feature type="domain" description="ABC-2 type transporter transmembrane" evidence="7">
    <location>
        <begin position="13"/>
        <end position="161"/>
    </location>
</feature>
<feature type="transmembrane region" description="Helical" evidence="6">
    <location>
        <begin position="84"/>
        <end position="110"/>
    </location>
</feature>
<feature type="compositionally biased region" description="Basic and acidic residues" evidence="5">
    <location>
        <begin position="212"/>
        <end position="223"/>
    </location>
</feature>
<feature type="region of interest" description="Disordered" evidence="5">
    <location>
        <begin position="198"/>
        <end position="223"/>
    </location>
</feature>
<dbReference type="GO" id="GO:0016020">
    <property type="term" value="C:membrane"/>
    <property type="evidence" value="ECO:0007669"/>
    <property type="project" value="UniProtKB-SubCell"/>
</dbReference>
<evidence type="ECO:0000259" key="7">
    <source>
        <dbReference type="Pfam" id="PF12698"/>
    </source>
</evidence>
<evidence type="ECO:0000256" key="2">
    <source>
        <dbReference type="ARBA" id="ARBA00022692"/>
    </source>
</evidence>
<dbReference type="AlphaFoldDB" id="A0AAW1L6E1"/>
<evidence type="ECO:0000256" key="1">
    <source>
        <dbReference type="ARBA" id="ARBA00004141"/>
    </source>
</evidence>
<evidence type="ECO:0000256" key="3">
    <source>
        <dbReference type="ARBA" id="ARBA00022989"/>
    </source>
</evidence>
<comment type="subcellular location">
    <subcellularLocation>
        <location evidence="1">Membrane</location>
        <topology evidence="1">Multi-pass membrane protein</topology>
    </subcellularLocation>
</comment>
<proteinExistence type="predicted"/>
<sequence>MNAILQSHTTDDHRIQFFNHPLPVSSDTKIRETNSGITTAFQIAFHIAFCMAFVIPFYVLFYVRERVVKSKHQQFISGAKVSAYWFANILWDFVTFLLTIICIIITLACFQEDGLKSASDLGQVFVILIFFFLAALPITYLSSLLFTAPSGGYSKLALINVFLEIRAAGHNQYSAKNTRYQVNEVVIKRTPSCLRTDVTQDAKPGETQVPSERGRHQADPILS</sequence>
<dbReference type="Pfam" id="PF12698">
    <property type="entry name" value="ABC2_membrane_3"/>
    <property type="match status" value="1"/>
</dbReference>
<feature type="transmembrane region" description="Helical" evidence="6">
    <location>
        <begin position="122"/>
        <end position="146"/>
    </location>
</feature>
<reference evidence="8 9" key="1">
    <citation type="journal article" date="2024" name="BMC Genomics">
        <title>De novo assembly and annotation of Popillia japonica's genome with initial clues to its potential as an invasive pest.</title>
        <authorList>
            <person name="Cucini C."/>
            <person name="Boschi S."/>
            <person name="Funari R."/>
            <person name="Cardaioli E."/>
            <person name="Iannotti N."/>
            <person name="Marturano G."/>
            <person name="Paoli F."/>
            <person name="Bruttini M."/>
            <person name="Carapelli A."/>
            <person name="Frati F."/>
            <person name="Nardi F."/>
        </authorList>
    </citation>
    <scope>NUCLEOTIDE SEQUENCE [LARGE SCALE GENOMIC DNA]</scope>
    <source>
        <strain evidence="8">DMR45628</strain>
    </source>
</reference>
<accession>A0AAW1L6E1</accession>
<dbReference type="InterPro" id="IPR013525">
    <property type="entry name" value="ABC2_TM"/>
</dbReference>
<evidence type="ECO:0000313" key="8">
    <source>
        <dbReference type="EMBL" id="KAK9729473.1"/>
    </source>
</evidence>
<evidence type="ECO:0000256" key="6">
    <source>
        <dbReference type="SAM" id="Phobius"/>
    </source>
</evidence>
<feature type="transmembrane region" description="Helical" evidence="6">
    <location>
        <begin position="43"/>
        <end position="63"/>
    </location>
</feature>
<protein>
    <recommendedName>
        <fullName evidence="7">ABC-2 type transporter transmembrane domain-containing protein</fullName>
    </recommendedName>
</protein>
<evidence type="ECO:0000256" key="5">
    <source>
        <dbReference type="SAM" id="MobiDB-lite"/>
    </source>
</evidence>
<evidence type="ECO:0000256" key="4">
    <source>
        <dbReference type="ARBA" id="ARBA00023136"/>
    </source>
</evidence>
<keyword evidence="9" id="KW-1185">Reference proteome</keyword>
<name>A0AAW1L6E1_POPJA</name>
<dbReference type="Proteomes" id="UP001458880">
    <property type="component" value="Unassembled WGS sequence"/>
</dbReference>